<dbReference type="Gene3D" id="1.20.1250.20">
    <property type="entry name" value="MFS general substrate transporter like domains"/>
    <property type="match status" value="2"/>
</dbReference>
<name>A0A6S6P6I1_9MYCO</name>
<dbReference type="InterPro" id="IPR005829">
    <property type="entry name" value="Sugar_transporter_CS"/>
</dbReference>
<evidence type="ECO:0000256" key="6">
    <source>
        <dbReference type="ARBA" id="ARBA00022847"/>
    </source>
</evidence>
<feature type="transmembrane region" description="Helical" evidence="9">
    <location>
        <begin position="49"/>
        <end position="73"/>
    </location>
</feature>
<evidence type="ECO:0000259" key="10">
    <source>
        <dbReference type="PROSITE" id="PS50850"/>
    </source>
</evidence>
<dbReference type="GO" id="GO:0015293">
    <property type="term" value="F:symporter activity"/>
    <property type="evidence" value="ECO:0007669"/>
    <property type="project" value="UniProtKB-KW"/>
</dbReference>
<dbReference type="PROSITE" id="PS00217">
    <property type="entry name" value="SUGAR_TRANSPORT_2"/>
    <property type="match status" value="1"/>
</dbReference>
<feature type="transmembrane region" description="Helical" evidence="9">
    <location>
        <begin position="151"/>
        <end position="176"/>
    </location>
</feature>
<evidence type="ECO:0000313" key="12">
    <source>
        <dbReference type="Proteomes" id="UP000515734"/>
    </source>
</evidence>
<dbReference type="InterPro" id="IPR020846">
    <property type="entry name" value="MFS_dom"/>
</dbReference>
<evidence type="ECO:0000256" key="9">
    <source>
        <dbReference type="SAM" id="Phobius"/>
    </source>
</evidence>
<evidence type="ECO:0000256" key="8">
    <source>
        <dbReference type="ARBA" id="ARBA00023136"/>
    </source>
</evidence>
<dbReference type="PROSITE" id="PS50850">
    <property type="entry name" value="MFS"/>
    <property type="match status" value="1"/>
</dbReference>
<dbReference type="InterPro" id="IPR011701">
    <property type="entry name" value="MFS"/>
</dbReference>
<feature type="transmembrane region" description="Helical" evidence="9">
    <location>
        <begin position="368"/>
        <end position="391"/>
    </location>
</feature>
<comment type="subcellular location">
    <subcellularLocation>
        <location evidence="1">Cell membrane</location>
        <topology evidence="1">Multi-pass membrane protein</topology>
    </subcellularLocation>
</comment>
<feature type="transmembrane region" description="Helical" evidence="9">
    <location>
        <begin position="121"/>
        <end position="145"/>
    </location>
</feature>
<feature type="transmembrane region" description="Helical" evidence="9">
    <location>
        <begin position="188"/>
        <end position="215"/>
    </location>
</feature>
<dbReference type="SUPFAM" id="SSF103473">
    <property type="entry name" value="MFS general substrate transporter"/>
    <property type="match status" value="1"/>
</dbReference>
<dbReference type="InterPro" id="IPR051084">
    <property type="entry name" value="H+-coupled_symporters"/>
</dbReference>
<organism evidence="11 12">
    <name type="scientific">Mycolicibacterium litorale</name>
    <dbReference type="NCBI Taxonomy" id="758802"/>
    <lineage>
        <taxon>Bacteria</taxon>
        <taxon>Bacillati</taxon>
        <taxon>Actinomycetota</taxon>
        <taxon>Actinomycetes</taxon>
        <taxon>Mycobacteriales</taxon>
        <taxon>Mycobacteriaceae</taxon>
        <taxon>Mycolicibacterium</taxon>
    </lineage>
</organism>
<keyword evidence="3" id="KW-0813">Transport</keyword>
<feature type="transmembrane region" description="Helical" evidence="9">
    <location>
        <begin position="435"/>
        <end position="456"/>
    </location>
</feature>
<feature type="transmembrane region" description="Helical" evidence="9">
    <location>
        <begin position="314"/>
        <end position="332"/>
    </location>
</feature>
<keyword evidence="7 9" id="KW-1133">Transmembrane helix</keyword>
<evidence type="ECO:0000256" key="4">
    <source>
        <dbReference type="ARBA" id="ARBA00022475"/>
    </source>
</evidence>
<dbReference type="PANTHER" id="PTHR43528:SF1">
    <property type="entry name" value="ALPHA-KETOGLUTARATE PERMEASE"/>
    <property type="match status" value="1"/>
</dbReference>
<dbReference type="RefSeq" id="WP_185295117.1">
    <property type="nucleotide sequence ID" value="NZ_AP023287.1"/>
</dbReference>
<dbReference type="EMBL" id="AP023287">
    <property type="protein sequence ID" value="BCI52270.1"/>
    <property type="molecule type" value="Genomic_DNA"/>
</dbReference>
<sequence>MTADALKPPQSPICPETGLPLLANGKIDNRRNQHGDHGDSVSGETRRKVVLAALAGNFVEWYEFAAYGVVAAFVAHEFFSPDDPIAALLGVYAVFGLAFVARPIGGIIISRFGDTLGRKAVMSFCIVAMSLTTFGIGVLPSYAAIGIAAPLLLLLLRLLQGAAAGGEWSSAVSFVFEHSPSTRRARWISYLAASTYPGLLGGVGLGAILALALGQEAFESWGWRILFLVALPLGAVGLFIRRRVDESPAFLAVRAESEQLSKKASPLKEAFGQYHRPMLALFVITITYITGVYTNSALYVTFLIKNDYTASQALNSNLIGLALMTGGVLVFGPISDHIGRKPTLIIGHVLLAVSIFPMFWLPTHFGTMWAAMLGCGLFSLAIAFIGAPVLTSLPELFPAHVRATAGALPYNLATILAGFAPYIAIWLNDRLHTPMAYPCYVAGLAVIGIVGTLVLYRDPSRYSRQELGRLRAELRTRDQRGVATEG</sequence>
<feature type="transmembrane region" description="Helical" evidence="9">
    <location>
        <begin position="344"/>
        <end position="362"/>
    </location>
</feature>
<dbReference type="Proteomes" id="UP000515734">
    <property type="component" value="Chromosome"/>
</dbReference>
<evidence type="ECO:0000313" key="11">
    <source>
        <dbReference type="EMBL" id="BCI52270.1"/>
    </source>
</evidence>
<evidence type="ECO:0000256" key="3">
    <source>
        <dbReference type="ARBA" id="ARBA00022448"/>
    </source>
</evidence>
<gene>
    <name evidence="11" type="ORF">NIIDNTM18_15480</name>
</gene>
<keyword evidence="6" id="KW-0769">Symport</keyword>
<feature type="transmembrane region" description="Helical" evidence="9">
    <location>
        <begin position="85"/>
        <end position="109"/>
    </location>
</feature>
<dbReference type="Pfam" id="PF07690">
    <property type="entry name" value="MFS_1"/>
    <property type="match status" value="1"/>
</dbReference>
<feature type="domain" description="Major facilitator superfamily (MFS) profile" evidence="10">
    <location>
        <begin position="49"/>
        <end position="460"/>
    </location>
</feature>
<keyword evidence="5 9" id="KW-0812">Transmembrane</keyword>
<keyword evidence="8 9" id="KW-0472">Membrane</keyword>
<feature type="transmembrane region" description="Helical" evidence="9">
    <location>
        <begin position="403"/>
        <end position="423"/>
    </location>
</feature>
<protein>
    <submittedName>
        <fullName evidence="11">MFS transporter</fullName>
    </submittedName>
</protein>
<accession>A0A6S6P6I1</accession>
<comment type="similarity">
    <text evidence="2">Belongs to the major facilitator superfamily. Metabolite:H+ Symporter (MHS) family (TC 2.A.1.6) family.</text>
</comment>
<evidence type="ECO:0000256" key="1">
    <source>
        <dbReference type="ARBA" id="ARBA00004651"/>
    </source>
</evidence>
<dbReference type="GO" id="GO:0005886">
    <property type="term" value="C:plasma membrane"/>
    <property type="evidence" value="ECO:0007669"/>
    <property type="project" value="UniProtKB-SubCell"/>
</dbReference>
<evidence type="ECO:0000256" key="7">
    <source>
        <dbReference type="ARBA" id="ARBA00022989"/>
    </source>
</evidence>
<evidence type="ECO:0000256" key="2">
    <source>
        <dbReference type="ARBA" id="ARBA00008240"/>
    </source>
</evidence>
<dbReference type="PANTHER" id="PTHR43528">
    <property type="entry name" value="ALPHA-KETOGLUTARATE PERMEASE"/>
    <property type="match status" value="1"/>
</dbReference>
<feature type="transmembrane region" description="Helical" evidence="9">
    <location>
        <begin position="278"/>
        <end position="302"/>
    </location>
</feature>
<dbReference type="InterPro" id="IPR036259">
    <property type="entry name" value="MFS_trans_sf"/>
</dbReference>
<feature type="transmembrane region" description="Helical" evidence="9">
    <location>
        <begin position="221"/>
        <end position="240"/>
    </location>
</feature>
<proteinExistence type="inferred from homology"/>
<evidence type="ECO:0000256" key="5">
    <source>
        <dbReference type="ARBA" id="ARBA00022692"/>
    </source>
</evidence>
<reference evidence="11 12" key="1">
    <citation type="submission" date="2020-07" db="EMBL/GenBank/DDBJ databases">
        <title>Complete genome sequence of Mycolicibacterium litorale like strain isolated from cardiac implantable electronic device infection.</title>
        <authorList>
            <person name="Fukano H."/>
            <person name="Miyama H."/>
            <person name="Hoshino Y."/>
        </authorList>
    </citation>
    <scope>NUCLEOTIDE SEQUENCE [LARGE SCALE GENOMIC DNA]</scope>
    <source>
        <strain evidence="11 12">NIIDNTM18</strain>
    </source>
</reference>
<dbReference type="AlphaFoldDB" id="A0A6S6P6I1"/>
<keyword evidence="4" id="KW-1003">Cell membrane</keyword>